<dbReference type="Proteomes" id="UP000694844">
    <property type="component" value="Chromosome 3"/>
</dbReference>
<evidence type="ECO:0000313" key="5">
    <source>
        <dbReference type="Proteomes" id="UP000694844"/>
    </source>
</evidence>
<proteinExistence type="inferred from homology"/>
<feature type="compositionally biased region" description="Polar residues" evidence="4">
    <location>
        <begin position="26"/>
        <end position="38"/>
    </location>
</feature>
<dbReference type="SUPFAM" id="SSF53067">
    <property type="entry name" value="Actin-like ATPase domain"/>
    <property type="match status" value="2"/>
</dbReference>
<dbReference type="AlphaFoldDB" id="A0A8B8D3T1"/>
<dbReference type="CDD" id="cd10229">
    <property type="entry name" value="ASKHA_NBD_HSP70_HSPA12"/>
    <property type="match status" value="1"/>
</dbReference>
<dbReference type="RefSeq" id="XP_022321476.1">
    <property type="nucleotide sequence ID" value="XM_022465768.1"/>
</dbReference>
<keyword evidence="2" id="KW-0547">Nucleotide-binding</keyword>
<evidence type="ECO:0000313" key="6">
    <source>
        <dbReference type="RefSeq" id="XP_022321476.1"/>
    </source>
</evidence>
<organism evidence="5 6">
    <name type="scientific">Crassostrea virginica</name>
    <name type="common">Eastern oyster</name>
    <dbReference type="NCBI Taxonomy" id="6565"/>
    <lineage>
        <taxon>Eukaryota</taxon>
        <taxon>Metazoa</taxon>
        <taxon>Spiralia</taxon>
        <taxon>Lophotrochozoa</taxon>
        <taxon>Mollusca</taxon>
        <taxon>Bivalvia</taxon>
        <taxon>Autobranchia</taxon>
        <taxon>Pteriomorphia</taxon>
        <taxon>Ostreida</taxon>
        <taxon>Ostreoidea</taxon>
        <taxon>Ostreidae</taxon>
        <taxon>Crassostrea</taxon>
    </lineage>
</organism>
<dbReference type="Gene3D" id="3.30.420.40">
    <property type="match status" value="2"/>
</dbReference>
<dbReference type="OrthoDB" id="6103589at2759"/>
<keyword evidence="3" id="KW-0067">ATP-binding</keyword>
<dbReference type="GO" id="GO:0005524">
    <property type="term" value="F:ATP binding"/>
    <property type="evidence" value="ECO:0007669"/>
    <property type="project" value="UniProtKB-KW"/>
</dbReference>
<dbReference type="KEGG" id="cvn:111123452"/>
<evidence type="ECO:0000256" key="2">
    <source>
        <dbReference type="ARBA" id="ARBA00022741"/>
    </source>
</evidence>
<evidence type="ECO:0000256" key="1">
    <source>
        <dbReference type="ARBA" id="ARBA00007381"/>
    </source>
</evidence>
<keyword evidence="5" id="KW-1185">Reference proteome</keyword>
<evidence type="ECO:0000256" key="4">
    <source>
        <dbReference type="SAM" id="MobiDB-lite"/>
    </source>
</evidence>
<feature type="compositionally biased region" description="Low complexity" evidence="4">
    <location>
        <begin position="46"/>
        <end position="61"/>
    </location>
</feature>
<dbReference type="InterPro" id="IPR013126">
    <property type="entry name" value="Hsp_70_fam"/>
</dbReference>
<name>A0A8B8D3T1_CRAVI</name>
<protein>
    <submittedName>
        <fullName evidence="6 7">Heat shock 70 kDa protein 12A-like</fullName>
    </submittedName>
</protein>
<reference evidence="6 7" key="1">
    <citation type="submission" date="2025-04" db="UniProtKB">
        <authorList>
            <consortium name="RefSeq"/>
        </authorList>
    </citation>
    <scope>IDENTIFICATION</scope>
    <source>
        <tissue evidence="6 7">Whole sample</tissue>
    </source>
</reference>
<dbReference type="Pfam" id="PF00012">
    <property type="entry name" value="HSP70"/>
    <property type="match status" value="1"/>
</dbReference>
<comment type="similarity">
    <text evidence="1">Belongs to the heat shock protein 70 family.</text>
</comment>
<dbReference type="InterPro" id="IPR043129">
    <property type="entry name" value="ATPase_NBD"/>
</dbReference>
<dbReference type="GO" id="GO:0140662">
    <property type="term" value="F:ATP-dependent protein folding chaperone"/>
    <property type="evidence" value="ECO:0007669"/>
    <property type="project" value="InterPro"/>
</dbReference>
<dbReference type="PANTHER" id="PTHR14187:SF5">
    <property type="entry name" value="HEAT SHOCK 70 KDA PROTEIN 12A"/>
    <property type="match status" value="1"/>
</dbReference>
<evidence type="ECO:0000313" key="7">
    <source>
        <dbReference type="RefSeq" id="XP_022321477.1"/>
    </source>
</evidence>
<dbReference type="RefSeq" id="XP_022321477.1">
    <property type="nucleotide sequence ID" value="XM_022465769.1"/>
</dbReference>
<evidence type="ECO:0000256" key="3">
    <source>
        <dbReference type="ARBA" id="ARBA00022840"/>
    </source>
</evidence>
<feature type="region of interest" description="Disordered" evidence="4">
    <location>
        <begin position="1"/>
        <end position="68"/>
    </location>
</feature>
<sequence length="654" mass="73780">MPKGKGKKESKNVDVPTDSNRPVVPTDSNRTVVSTDSNRPVVPTESNRPVVPNRSNRPVVPKDSNRSRKNKDKLMVCAIDFGTTYSGYAYSMRSDPLKIYCPHWTSGTSTLASYKTPTTVLLDGNEDLNAFGYEAEKKYSELVEEDEAEDYFYFRRFKMMLYENTMKEKLSTETQVSDIRGKKLPAVVVFSHAIRYLKDHLYDALKTKGIEIQDGDIEWVLTVPAIWNDPAKQFMRQAAEMAEIESDCLVIALEPEAASIFCKELPVEKFEEGSSNIDVFSPGKRYLVLDAGGGTIDITVHEVKSEGKLQELSRASGGDWGGITVDRTFRKMLTDIVGEKFLDDYCNENTAEYIELLKDFEVKKRQKIDESSKSGRVTLKISSTFLEKYEQVYGKEISIRTKETKYADSLKWEGDKMRMKKELFQSFFKPSCDEIVNHVRKLLADPKVKGTNIILMVGGFSESEIVQNAIRSAFLPKCRIVIPQEAGLAVLKGAVQFGHNPSIIAARVAKFTYGIECTVPFDPEIHDHEKKRKDPEDRNSFRCHSVFSKHVEAGTVVYLDEEQKDHIYYPIRADQKSISFPVYISENANPMYTDEPGCTHLGNLTMDISNTSGAEKPQFAAKLKFGGTEITVSARNAQTNETANIKLNFLNKEP</sequence>
<dbReference type="PANTHER" id="PTHR14187">
    <property type="entry name" value="ALPHA KINASE/ELONGATION FACTOR 2 KINASE"/>
    <property type="match status" value="1"/>
</dbReference>
<gene>
    <name evidence="6 7" type="primary">LOC111123452</name>
</gene>
<dbReference type="GeneID" id="111123452"/>
<accession>A0A8B8D3T1</accession>